<dbReference type="EMBL" id="GBXM01075855">
    <property type="protein sequence ID" value="JAH32722.1"/>
    <property type="molecule type" value="Transcribed_RNA"/>
</dbReference>
<proteinExistence type="predicted"/>
<name>A0A0E9RVB2_ANGAN</name>
<evidence type="ECO:0000313" key="2">
    <source>
        <dbReference type="EMBL" id="JAH32722.1"/>
    </source>
</evidence>
<feature type="compositionally biased region" description="Basic and acidic residues" evidence="1">
    <location>
        <begin position="1"/>
        <end position="11"/>
    </location>
</feature>
<dbReference type="AlphaFoldDB" id="A0A0E9RVB2"/>
<sequence length="22" mass="2495">MPGRKQREAFRPPRGARIWAGG</sequence>
<feature type="region of interest" description="Disordered" evidence="1">
    <location>
        <begin position="1"/>
        <end position="22"/>
    </location>
</feature>
<reference evidence="2" key="1">
    <citation type="submission" date="2014-11" db="EMBL/GenBank/DDBJ databases">
        <authorList>
            <person name="Amaro Gonzalez C."/>
        </authorList>
    </citation>
    <scope>NUCLEOTIDE SEQUENCE</scope>
</reference>
<reference evidence="2" key="2">
    <citation type="journal article" date="2015" name="Fish Shellfish Immunol.">
        <title>Early steps in the European eel (Anguilla anguilla)-Vibrio vulnificus interaction in the gills: Role of the RtxA13 toxin.</title>
        <authorList>
            <person name="Callol A."/>
            <person name="Pajuelo D."/>
            <person name="Ebbesson L."/>
            <person name="Teles M."/>
            <person name="MacKenzie S."/>
            <person name="Amaro C."/>
        </authorList>
    </citation>
    <scope>NUCLEOTIDE SEQUENCE</scope>
</reference>
<accession>A0A0E9RVB2</accession>
<evidence type="ECO:0000256" key="1">
    <source>
        <dbReference type="SAM" id="MobiDB-lite"/>
    </source>
</evidence>
<protein>
    <submittedName>
        <fullName evidence="2">Uncharacterized protein</fullName>
    </submittedName>
</protein>
<organism evidence="2">
    <name type="scientific">Anguilla anguilla</name>
    <name type="common">European freshwater eel</name>
    <name type="synonym">Muraena anguilla</name>
    <dbReference type="NCBI Taxonomy" id="7936"/>
    <lineage>
        <taxon>Eukaryota</taxon>
        <taxon>Metazoa</taxon>
        <taxon>Chordata</taxon>
        <taxon>Craniata</taxon>
        <taxon>Vertebrata</taxon>
        <taxon>Euteleostomi</taxon>
        <taxon>Actinopterygii</taxon>
        <taxon>Neopterygii</taxon>
        <taxon>Teleostei</taxon>
        <taxon>Anguilliformes</taxon>
        <taxon>Anguillidae</taxon>
        <taxon>Anguilla</taxon>
    </lineage>
</organism>